<keyword evidence="1" id="KW-0472">Membrane</keyword>
<feature type="transmembrane region" description="Helical" evidence="1">
    <location>
        <begin position="6"/>
        <end position="26"/>
    </location>
</feature>
<sequence>MLPDATQLAAILGAIGALGAAASGLVDTTKWFTRGISHVGLKTIRAQIEPFDALLATIPENAAFETINGLWINGTAIGDQKAKVKALIKLGLQPATVEALARATGLDREALNTLAQKIATGTDLTPAEVNIYGHLDAILSAVIDAAYEKADQHYRNAAKLLAAAIAVVLALVGGYAVSTPFDTKHLLLAVLVGLVATPLAPVTKDLTSALSVAVQASGKLRALVQ</sequence>
<reference evidence="2" key="1">
    <citation type="journal article" date="2020" name="mSystems">
        <title>Genome- and Community-Level Interaction Insights into Carbon Utilization and Element Cycling Functions of Hydrothermarchaeota in Hydrothermal Sediment.</title>
        <authorList>
            <person name="Zhou Z."/>
            <person name="Liu Y."/>
            <person name="Xu W."/>
            <person name="Pan J."/>
            <person name="Luo Z.H."/>
            <person name="Li M."/>
        </authorList>
    </citation>
    <scope>NUCLEOTIDE SEQUENCE</scope>
    <source>
        <strain evidence="2">SpSt-997</strain>
    </source>
</reference>
<protein>
    <submittedName>
        <fullName evidence="2">Uncharacterized protein</fullName>
    </submittedName>
</protein>
<proteinExistence type="predicted"/>
<feature type="transmembrane region" description="Helical" evidence="1">
    <location>
        <begin position="157"/>
        <end position="177"/>
    </location>
</feature>
<organism evidence="2">
    <name type="scientific">Acidicaldus sp</name>
    <dbReference type="NCBI Taxonomy" id="1872105"/>
    <lineage>
        <taxon>Bacteria</taxon>
        <taxon>Pseudomonadati</taxon>
        <taxon>Pseudomonadota</taxon>
        <taxon>Alphaproteobacteria</taxon>
        <taxon>Acetobacterales</taxon>
        <taxon>Acetobacteraceae</taxon>
        <taxon>Acidicaldus</taxon>
    </lineage>
</organism>
<keyword evidence="1" id="KW-1133">Transmembrane helix</keyword>
<accession>A0A8J4HBD1</accession>
<comment type="caution">
    <text evidence="2">The sequence shown here is derived from an EMBL/GenBank/DDBJ whole genome shotgun (WGS) entry which is preliminary data.</text>
</comment>
<name>A0A8J4HBD1_9PROT</name>
<evidence type="ECO:0000313" key="2">
    <source>
        <dbReference type="EMBL" id="HGC43701.1"/>
    </source>
</evidence>
<dbReference type="EMBL" id="DTQM01000206">
    <property type="protein sequence ID" value="HGC43701.1"/>
    <property type="molecule type" value="Genomic_DNA"/>
</dbReference>
<dbReference type="AlphaFoldDB" id="A0A8J4HBD1"/>
<keyword evidence="1" id="KW-0812">Transmembrane</keyword>
<gene>
    <name evidence="2" type="ORF">ENY07_10845</name>
</gene>
<evidence type="ECO:0000256" key="1">
    <source>
        <dbReference type="SAM" id="Phobius"/>
    </source>
</evidence>